<dbReference type="InterPro" id="IPR053143">
    <property type="entry name" value="Arylsulfate_ST"/>
</dbReference>
<reference evidence="2" key="1">
    <citation type="journal article" date="2019" name="Beilstein J. Org. Chem.">
        <title>Nanangenines: drimane sesquiterpenoids as the dominant metabolite cohort of a novel Australian fungus, Aspergillus nanangensis.</title>
        <authorList>
            <person name="Lacey H.J."/>
            <person name="Gilchrist C.L.M."/>
            <person name="Crombie A."/>
            <person name="Kalaitzis J.A."/>
            <person name="Vuong D."/>
            <person name="Rutledge P.J."/>
            <person name="Turner P."/>
            <person name="Pitt J.I."/>
            <person name="Lacey E."/>
            <person name="Chooi Y.H."/>
            <person name="Piggott A.M."/>
        </authorList>
    </citation>
    <scope>NUCLEOTIDE SEQUENCE</scope>
    <source>
        <strain evidence="2">MST-FP2251</strain>
    </source>
</reference>
<evidence type="ECO:0000313" key="3">
    <source>
        <dbReference type="Proteomes" id="UP001194746"/>
    </source>
</evidence>
<dbReference type="InterPro" id="IPR039535">
    <property type="entry name" value="ASST-like"/>
</dbReference>
<feature type="chain" id="PRO_5042005017" description="Arylsulfotransferase" evidence="1">
    <location>
        <begin position="19"/>
        <end position="530"/>
    </location>
</feature>
<evidence type="ECO:0000256" key="1">
    <source>
        <dbReference type="SAM" id="SignalP"/>
    </source>
</evidence>
<comment type="caution">
    <text evidence="2">The sequence shown here is derived from an EMBL/GenBank/DDBJ whole genome shotgun (WGS) entry which is preliminary data.</text>
</comment>
<keyword evidence="3" id="KW-1185">Reference proteome</keyword>
<sequence length="530" mass="59154">MRFLTATAASMMLGLSTAAYNTWPHQSFKSSPHEPPSLKITKTGPTAPGYLFFDQSWKAHQYSVFMMSEENELVWQSPEGDVKDFRVQMLDGKPVLTYWNGLGVPEPFGWGYGLVQILDEHYESIYNVTVTDDHYKALGTINSTSFYSWLDMHESTITADNTMLVTGYNVTQADLSAVGGPKNGWIADSLFYEIDIKTNAILYRWSAIDHVDQISLEDVQQFYPIEDWGRNSSAPYGYFHINSVEKFRDGQYLISSRYYSSLFKIAKDGSVDWTLQGADGGDFQLAHGIHFRYQHDARIHREAHGHLLVSIFDNDNSDVTNGTHPTEGIYMDINELTREVRVVRQLEDPADPIYATSQGSTQHLPNGHSVMGYGAIPKIKEYSANGSVVLTAQFGPDNVVASYRGYKFPWVGAPNTVPDVVACVDRKGNQTNVYMSWNGATEHQLWKVEGGLTRDNLRGVGEVRKTGFETVAKVKGGIEWVQAEAVGMGIENGVSRVVAVKKPKQHHSHFVTTVLSLLGSGLLQRNLFAP</sequence>
<organism evidence="2 3">
    <name type="scientific">Aspergillus nanangensis</name>
    <dbReference type="NCBI Taxonomy" id="2582783"/>
    <lineage>
        <taxon>Eukaryota</taxon>
        <taxon>Fungi</taxon>
        <taxon>Dikarya</taxon>
        <taxon>Ascomycota</taxon>
        <taxon>Pezizomycotina</taxon>
        <taxon>Eurotiomycetes</taxon>
        <taxon>Eurotiomycetidae</taxon>
        <taxon>Eurotiales</taxon>
        <taxon>Aspergillaceae</taxon>
        <taxon>Aspergillus</taxon>
        <taxon>Aspergillus subgen. Circumdati</taxon>
    </lineage>
</organism>
<gene>
    <name evidence="2" type="ORF">FE257_012778</name>
</gene>
<name>A0AAD4CH48_ASPNN</name>
<accession>A0AAD4CH48</accession>
<dbReference type="AlphaFoldDB" id="A0AAD4CH48"/>
<dbReference type="PANTHER" id="PTHR35340:SF6">
    <property type="entry name" value="ASST-DOMAIN-CONTAINING PROTEIN"/>
    <property type="match status" value="1"/>
</dbReference>
<proteinExistence type="predicted"/>
<evidence type="ECO:0008006" key="4">
    <source>
        <dbReference type="Google" id="ProtNLM"/>
    </source>
</evidence>
<dbReference type="Pfam" id="PF14269">
    <property type="entry name" value="Arylsulfotran_2"/>
    <property type="match status" value="1"/>
</dbReference>
<feature type="signal peptide" evidence="1">
    <location>
        <begin position="1"/>
        <end position="18"/>
    </location>
</feature>
<evidence type="ECO:0000313" key="2">
    <source>
        <dbReference type="EMBL" id="KAF9885572.1"/>
    </source>
</evidence>
<dbReference type="Proteomes" id="UP001194746">
    <property type="component" value="Unassembled WGS sequence"/>
</dbReference>
<dbReference type="PANTHER" id="PTHR35340">
    <property type="entry name" value="PQQ ENZYME REPEAT PROTEIN-RELATED"/>
    <property type="match status" value="1"/>
</dbReference>
<reference evidence="2" key="2">
    <citation type="submission" date="2020-02" db="EMBL/GenBank/DDBJ databases">
        <authorList>
            <person name="Gilchrist C.L.M."/>
            <person name="Chooi Y.-H."/>
        </authorList>
    </citation>
    <scope>NUCLEOTIDE SEQUENCE</scope>
    <source>
        <strain evidence="2">MST-FP2251</strain>
    </source>
</reference>
<keyword evidence="1" id="KW-0732">Signal</keyword>
<dbReference type="EMBL" id="VCAU01000093">
    <property type="protein sequence ID" value="KAF9885572.1"/>
    <property type="molecule type" value="Genomic_DNA"/>
</dbReference>
<protein>
    <recommendedName>
        <fullName evidence="4">Arylsulfotransferase</fullName>
    </recommendedName>
</protein>